<keyword evidence="3" id="KW-1185">Reference proteome</keyword>
<protein>
    <submittedName>
        <fullName evidence="2">Uncharacterized protein</fullName>
    </submittedName>
</protein>
<sequence>MLSPDIRIRRTKKRQKNCLLEHGLNGIRTYTVLETNVRGTAGKLNFGGLGRRNERAAERGGRAAEKGGQAKAGGERRVVGGTSSRRLDRRRFGTGPGSEAAGKGRGGRRRGGKCQIGPEGAASGRGKGGVMDKDGKGGEGGGRRAVAGRRSNGIGGGARRPQQITVTNTARACQIRARGMPGGNFHLGQGGRGGGGWRGPSERARACSGITEDYPASLTMAWYKGCFRIRDGEE</sequence>
<comment type="caution">
    <text evidence="2">The sequence shown here is derived from an EMBL/GenBank/DDBJ whole genome shotgun (WGS) entry which is preliminary data.</text>
</comment>
<evidence type="ECO:0000313" key="3">
    <source>
        <dbReference type="Proteomes" id="UP001218218"/>
    </source>
</evidence>
<gene>
    <name evidence="2" type="ORF">DFH08DRAFT_827221</name>
</gene>
<dbReference type="EMBL" id="JARIHO010000127">
    <property type="protein sequence ID" value="KAJ7301757.1"/>
    <property type="molecule type" value="Genomic_DNA"/>
</dbReference>
<proteinExistence type="predicted"/>
<feature type="region of interest" description="Disordered" evidence="1">
    <location>
        <begin position="180"/>
        <end position="201"/>
    </location>
</feature>
<dbReference type="Proteomes" id="UP001218218">
    <property type="component" value="Unassembled WGS sequence"/>
</dbReference>
<accession>A0AAD6YYI1</accession>
<organism evidence="2 3">
    <name type="scientific">Mycena albidolilacea</name>
    <dbReference type="NCBI Taxonomy" id="1033008"/>
    <lineage>
        <taxon>Eukaryota</taxon>
        <taxon>Fungi</taxon>
        <taxon>Dikarya</taxon>
        <taxon>Basidiomycota</taxon>
        <taxon>Agaricomycotina</taxon>
        <taxon>Agaricomycetes</taxon>
        <taxon>Agaricomycetidae</taxon>
        <taxon>Agaricales</taxon>
        <taxon>Marasmiineae</taxon>
        <taxon>Mycenaceae</taxon>
        <taxon>Mycena</taxon>
    </lineage>
</organism>
<feature type="region of interest" description="Disordered" evidence="1">
    <location>
        <begin position="52"/>
        <end position="160"/>
    </location>
</feature>
<feature type="compositionally biased region" description="Gly residues" evidence="1">
    <location>
        <begin position="188"/>
        <end position="198"/>
    </location>
</feature>
<reference evidence="2" key="1">
    <citation type="submission" date="2023-03" db="EMBL/GenBank/DDBJ databases">
        <title>Massive genome expansion in bonnet fungi (Mycena s.s.) driven by repeated elements and novel gene families across ecological guilds.</title>
        <authorList>
            <consortium name="Lawrence Berkeley National Laboratory"/>
            <person name="Harder C.B."/>
            <person name="Miyauchi S."/>
            <person name="Viragh M."/>
            <person name="Kuo A."/>
            <person name="Thoen E."/>
            <person name="Andreopoulos B."/>
            <person name="Lu D."/>
            <person name="Skrede I."/>
            <person name="Drula E."/>
            <person name="Henrissat B."/>
            <person name="Morin E."/>
            <person name="Kohler A."/>
            <person name="Barry K."/>
            <person name="LaButti K."/>
            <person name="Morin E."/>
            <person name="Salamov A."/>
            <person name="Lipzen A."/>
            <person name="Mereny Z."/>
            <person name="Hegedus B."/>
            <person name="Baldrian P."/>
            <person name="Stursova M."/>
            <person name="Weitz H."/>
            <person name="Taylor A."/>
            <person name="Grigoriev I.V."/>
            <person name="Nagy L.G."/>
            <person name="Martin F."/>
            <person name="Kauserud H."/>
        </authorList>
    </citation>
    <scope>NUCLEOTIDE SEQUENCE</scope>
    <source>
        <strain evidence="2">CBHHK002</strain>
    </source>
</reference>
<evidence type="ECO:0000313" key="2">
    <source>
        <dbReference type="EMBL" id="KAJ7301757.1"/>
    </source>
</evidence>
<dbReference type="AlphaFoldDB" id="A0AAD6YYI1"/>
<feature type="compositionally biased region" description="Basic and acidic residues" evidence="1">
    <location>
        <begin position="52"/>
        <end position="65"/>
    </location>
</feature>
<name>A0AAD6YYI1_9AGAR</name>
<evidence type="ECO:0000256" key="1">
    <source>
        <dbReference type="SAM" id="MobiDB-lite"/>
    </source>
</evidence>